<proteinExistence type="predicted"/>
<name>A0AAJ0CMW7_9HYPO</name>
<sequence>MDFANRHSSLPVFEDDDLDRQVQELQSENERLLQAERRISTLLSSPPREQSEIHNVFKSPKEFYMGERTESSGKIKDLVIQISMLQGKLGRETHVIRDQRYSQLQQIIGDLRQLDDQFYNQREQFYRSFLIKMKENVQLRSRNLADLAAVAAPFSTPSTNTQQARSPDDVESSATPQSCILTLRRPFLRASITNPTAGEVYCAYWPNEDRHYAAVVLPYGDFESIKLPGSIVGSGLIHDDRRKSHDCDPGTGAYMWARGYEDGGSLEAYREVPVLFIDSGTFPRGAGYSWVPVNHLSDLDVTDMSLPYHKTVRKYIRDRQESGYVNNHGKFFAFVFCEILTYRGQAQSTTHRPCGGSPQAYMTRLMHTSNNGG</sequence>
<protein>
    <submittedName>
        <fullName evidence="2">Uncharacterized protein</fullName>
    </submittedName>
</protein>
<evidence type="ECO:0000313" key="2">
    <source>
        <dbReference type="EMBL" id="KAK2594738.1"/>
    </source>
</evidence>
<feature type="coiled-coil region" evidence="1">
    <location>
        <begin position="15"/>
        <end position="45"/>
    </location>
</feature>
<organism evidence="2 3">
    <name type="scientific">Conoideocrella luteorostrata</name>
    <dbReference type="NCBI Taxonomy" id="1105319"/>
    <lineage>
        <taxon>Eukaryota</taxon>
        <taxon>Fungi</taxon>
        <taxon>Dikarya</taxon>
        <taxon>Ascomycota</taxon>
        <taxon>Pezizomycotina</taxon>
        <taxon>Sordariomycetes</taxon>
        <taxon>Hypocreomycetidae</taxon>
        <taxon>Hypocreales</taxon>
        <taxon>Clavicipitaceae</taxon>
        <taxon>Conoideocrella</taxon>
    </lineage>
</organism>
<dbReference type="Proteomes" id="UP001251528">
    <property type="component" value="Unassembled WGS sequence"/>
</dbReference>
<keyword evidence="3" id="KW-1185">Reference proteome</keyword>
<dbReference type="EMBL" id="JASWJB010000157">
    <property type="protein sequence ID" value="KAK2594738.1"/>
    <property type="molecule type" value="Genomic_DNA"/>
</dbReference>
<dbReference type="AlphaFoldDB" id="A0AAJ0CMW7"/>
<evidence type="ECO:0000256" key="1">
    <source>
        <dbReference type="SAM" id="Coils"/>
    </source>
</evidence>
<gene>
    <name evidence="2" type="ORF">QQS21_007536</name>
</gene>
<reference evidence="2" key="1">
    <citation type="submission" date="2023-06" db="EMBL/GenBank/DDBJ databases">
        <title>Conoideocrella luteorostrata (Hypocreales: Clavicipitaceae), a potential biocontrol fungus for elongate hemlock scale in United States Christmas tree production areas.</title>
        <authorList>
            <person name="Barrett H."/>
            <person name="Lovett B."/>
            <person name="Macias A.M."/>
            <person name="Stajich J.E."/>
            <person name="Kasson M.T."/>
        </authorList>
    </citation>
    <scope>NUCLEOTIDE SEQUENCE</scope>
    <source>
        <strain evidence="2">ARSEF 14590</strain>
    </source>
</reference>
<comment type="caution">
    <text evidence="2">The sequence shown here is derived from an EMBL/GenBank/DDBJ whole genome shotgun (WGS) entry which is preliminary data.</text>
</comment>
<keyword evidence="1" id="KW-0175">Coiled coil</keyword>
<evidence type="ECO:0000313" key="3">
    <source>
        <dbReference type="Proteomes" id="UP001251528"/>
    </source>
</evidence>
<accession>A0AAJ0CMW7</accession>